<dbReference type="PANTHER" id="PTHR13847">
    <property type="entry name" value="SARCOSINE DEHYDROGENASE-RELATED"/>
    <property type="match status" value="1"/>
</dbReference>
<dbReference type="Pfam" id="PF01266">
    <property type="entry name" value="DAO"/>
    <property type="match status" value="1"/>
</dbReference>
<protein>
    <submittedName>
        <fullName evidence="3">FAD-binding oxidoreductase</fullName>
    </submittedName>
    <submittedName>
        <fullName evidence="4">Glycine oxidase</fullName>
        <ecNumber evidence="4">1.4.3.19</ecNumber>
    </submittedName>
</protein>
<dbReference type="Proteomes" id="UP000254603">
    <property type="component" value="Unassembled WGS sequence"/>
</dbReference>
<evidence type="ECO:0000256" key="1">
    <source>
        <dbReference type="ARBA" id="ARBA00023002"/>
    </source>
</evidence>
<feature type="domain" description="FAD dependent oxidoreductase" evidence="2">
    <location>
        <begin position="7"/>
        <end position="352"/>
    </location>
</feature>
<dbReference type="AlphaFoldDB" id="A0A378XK87"/>
<dbReference type="InterPro" id="IPR036188">
    <property type="entry name" value="FAD/NAD-bd_sf"/>
</dbReference>
<gene>
    <name evidence="4" type="primary">thiO_3</name>
    <name evidence="3" type="ORF">I6G29_12765</name>
    <name evidence="4" type="ORF">NCTC11997_02627</name>
</gene>
<name>A0A378XK87_9BURK</name>
<reference evidence="4 5" key="1">
    <citation type="submission" date="2018-06" db="EMBL/GenBank/DDBJ databases">
        <authorList>
            <consortium name="Pathogen Informatics"/>
            <person name="Doyle S."/>
        </authorList>
    </citation>
    <scope>NUCLEOTIDE SEQUENCE [LARGE SCALE GENOMIC DNA]</scope>
    <source>
        <strain evidence="4 5">NCTC11997</strain>
    </source>
</reference>
<dbReference type="Proteomes" id="UP000594903">
    <property type="component" value="Chromosome"/>
</dbReference>
<dbReference type="Gene3D" id="3.50.50.60">
    <property type="entry name" value="FAD/NAD(P)-binding domain"/>
    <property type="match status" value="1"/>
</dbReference>
<evidence type="ECO:0000259" key="2">
    <source>
        <dbReference type="Pfam" id="PF01266"/>
    </source>
</evidence>
<dbReference type="PANTHER" id="PTHR13847:SF287">
    <property type="entry name" value="FAD-DEPENDENT OXIDOREDUCTASE DOMAIN-CONTAINING PROTEIN 1"/>
    <property type="match status" value="1"/>
</dbReference>
<keyword evidence="1 4" id="KW-0560">Oxidoreductase</keyword>
<evidence type="ECO:0000313" key="3">
    <source>
        <dbReference type="EMBL" id="QPT39961.1"/>
    </source>
</evidence>
<organism evidence="4 5">
    <name type="scientific">Oligella ureolytica</name>
    <dbReference type="NCBI Taxonomy" id="90244"/>
    <lineage>
        <taxon>Bacteria</taxon>
        <taxon>Pseudomonadati</taxon>
        <taxon>Pseudomonadota</taxon>
        <taxon>Betaproteobacteria</taxon>
        <taxon>Burkholderiales</taxon>
        <taxon>Alcaligenaceae</taxon>
        <taxon>Oligella</taxon>
    </lineage>
</organism>
<reference evidence="3 6" key="2">
    <citation type="submission" date="2020-12" db="EMBL/GenBank/DDBJ databases">
        <title>FDA dAtabase for Regulatory Grade micrObial Sequences (FDA-ARGOS): Supporting development and validation of Infectious Disease Dx tests.</title>
        <authorList>
            <person name="Sproer C."/>
            <person name="Gronow S."/>
            <person name="Severitt S."/>
            <person name="Schroder I."/>
            <person name="Tallon L."/>
            <person name="Sadzewicz L."/>
            <person name="Zhao X."/>
            <person name="Boylan J."/>
            <person name="Ott S."/>
            <person name="Bowen H."/>
            <person name="Vavikolanu K."/>
            <person name="Mehta A."/>
            <person name="Aluvathingal J."/>
            <person name="Nadendla S."/>
            <person name="Lowell S."/>
            <person name="Myers T."/>
            <person name="Yan Y."/>
            <person name="Sichtig H."/>
        </authorList>
    </citation>
    <scope>NUCLEOTIDE SEQUENCE [LARGE SCALE GENOMIC DNA]</scope>
    <source>
        <strain evidence="3 6">FDAARGOS_872</strain>
    </source>
</reference>
<evidence type="ECO:0000313" key="5">
    <source>
        <dbReference type="Proteomes" id="UP000254603"/>
    </source>
</evidence>
<accession>A0A378XK87</accession>
<evidence type="ECO:0000313" key="4">
    <source>
        <dbReference type="EMBL" id="SUA58136.1"/>
    </source>
</evidence>
<dbReference type="EMBL" id="UGSB01000001">
    <property type="protein sequence ID" value="SUA58136.1"/>
    <property type="molecule type" value="Genomic_DNA"/>
</dbReference>
<dbReference type="EC" id="1.4.3.19" evidence="4"/>
<dbReference type="Gene3D" id="3.30.9.10">
    <property type="entry name" value="D-Amino Acid Oxidase, subunit A, domain 2"/>
    <property type="match status" value="1"/>
</dbReference>
<dbReference type="InterPro" id="IPR006076">
    <property type="entry name" value="FAD-dep_OxRdtase"/>
</dbReference>
<dbReference type="EMBL" id="CP065725">
    <property type="protein sequence ID" value="QPT39961.1"/>
    <property type="molecule type" value="Genomic_DNA"/>
</dbReference>
<dbReference type="GO" id="GO:0043799">
    <property type="term" value="F:glycine oxidase activity"/>
    <property type="evidence" value="ECO:0007669"/>
    <property type="project" value="UniProtKB-EC"/>
</dbReference>
<keyword evidence="6" id="KW-1185">Reference proteome</keyword>
<evidence type="ECO:0000313" key="6">
    <source>
        <dbReference type="Proteomes" id="UP000594903"/>
    </source>
</evidence>
<dbReference type="GO" id="GO:0005737">
    <property type="term" value="C:cytoplasm"/>
    <property type="evidence" value="ECO:0007669"/>
    <property type="project" value="TreeGrafter"/>
</dbReference>
<proteinExistence type="predicted"/>
<dbReference type="RefSeq" id="WP_018573330.1">
    <property type="nucleotide sequence ID" value="NZ_CP065725.1"/>
</dbReference>
<sequence>MDNKIYDVVIVGGGMAGISAAYRLAPHRSVLILEQESQPAYHTSGRSAAMYMETYGTEQIQALTRAGRQFFDKAVSSNFSDTDILTPRGCIYVAAPEDKERLHELYAELQSNSPDNVQLIDKNKVMQLVPFMRPERVEGAIYEEHAEDIDVHTLLLSFLSGARSHGAELRASTSLESAERIDGVWHIRTNQGDTIQAYTLVNAAGAWVDTVAERSGVKAIGFVPCRRSAFTFDAPAEVDLNSLVLVVGIMENYYFKPDAGQLLGSPANADPTEAHDVVAEELDIATGIYHIEENTTLKIPRPNHTWAGLRTFAPDNDLVIGEDPEAEGFFWLAGQGGYGIQSAPGVSELVACLILDKPLSDTLKNEGVKPEVINPARFRK</sequence>
<dbReference type="STRING" id="1122619.GCA_000373745_00147"/>
<dbReference type="OrthoDB" id="9806257at2"/>
<dbReference type="SUPFAM" id="SSF51905">
    <property type="entry name" value="FAD/NAD(P)-binding domain"/>
    <property type="match status" value="1"/>
</dbReference>